<dbReference type="Pfam" id="PF00535">
    <property type="entry name" value="Glycos_transf_2"/>
    <property type="match status" value="1"/>
</dbReference>
<dbReference type="KEGG" id="gur:Gura_1682"/>
<dbReference type="RefSeq" id="WP_011938583.1">
    <property type="nucleotide sequence ID" value="NC_009483.1"/>
</dbReference>
<evidence type="ECO:0000313" key="3">
    <source>
        <dbReference type="Proteomes" id="UP000006695"/>
    </source>
</evidence>
<reference evidence="2 3" key="1">
    <citation type="submission" date="2007-05" db="EMBL/GenBank/DDBJ databases">
        <title>Complete sequence of Geobacter uraniireducens Rf4.</title>
        <authorList>
            <consortium name="US DOE Joint Genome Institute"/>
            <person name="Copeland A."/>
            <person name="Lucas S."/>
            <person name="Lapidus A."/>
            <person name="Barry K."/>
            <person name="Detter J.C."/>
            <person name="Glavina del Rio T."/>
            <person name="Hammon N."/>
            <person name="Israni S."/>
            <person name="Dalin E."/>
            <person name="Tice H."/>
            <person name="Pitluck S."/>
            <person name="Chertkov O."/>
            <person name="Brettin T."/>
            <person name="Bruce D."/>
            <person name="Han C."/>
            <person name="Schmutz J."/>
            <person name="Larimer F."/>
            <person name="Land M."/>
            <person name="Hauser L."/>
            <person name="Kyrpides N."/>
            <person name="Mikhailova N."/>
            <person name="Shelobolina E."/>
            <person name="Aklujkar M."/>
            <person name="Lovley D."/>
            <person name="Richardson P."/>
        </authorList>
    </citation>
    <scope>NUCLEOTIDE SEQUENCE [LARGE SCALE GENOMIC DNA]</scope>
    <source>
        <strain evidence="2 3">Rf4</strain>
    </source>
</reference>
<dbReference type="Gene3D" id="3.90.550.10">
    <property type="entry name" value="Spore Coat Polysaccharide Biosynthesis Protein SpsA, Chain A"/>
    <property type="match status" value="1"/>
</dbReference>
<feature type="domain" description="Glycosyltransferase 2-like" evidence="1">
    <location>
        <begin position="12"/>
        <end position="137"/>
    </location>
</feature>
<dbReference type="OrthoDB" id="9786172at2"/>
<dbReference type="CAZy" id="GT2">
    <property type="family name" value="Glycosyltransferase Family 2"/>
</dbReference>
<dbReference type="HOGENOM" id="CLU_025996_0_4_7"/>
<organism evidence="2 3">
    <name type="scientific">Geotalea uraniireducens (strain Rf4)</name>
    <name type="common">Geobacter uraniireducens</name>
    <dbReference type="NCBI Taxonomy" id="351605"/>
    <lineage>
        <taxon>Bacteria</taxon>
        <taxon>Pseudomonadati</taxon>
        <taxon>Thermodesulfobacteriota</taxon>
        <taxon>Desulfuromonadia</taxon>
        <taxon>Geobacterales</taxon>
        <taxon>Geobacteraceae</taxon>
        <taxon>Geotalea</taxon>
    </lineage>
</organism>
<dbReference type="SUPFAM" id="SSF53448">
    <property type="entry name" value="Nucleotide-diphospho-sugar transferases"/>
    <property type="match status" value="1"/>
</dbReference>
<name>A5GEM2_GEOUR</name>
<dbReference type="AlphaFoldDB" id="A5GEM2"/>
<dbReference type="EMBL" id="CP000698">
    <property type="protein sequence ID" value="ABQ25877.1"/>
    <property type="molecule type" value="Genomic_DNA"/>
</dbReference>
<accession>A5GEM2</accession>
<evidence type="ECO:0000259" key="1">
    <source>
        <dbReference type="Pfam" id="PF00535"/>
    </source>
</evidence>
<sequence>MTIINRKSPSVSIILPVFNGEKYLQSAIESLLSQSYADFELIIINDGSTDQSLAIMTKYSICDKRIRILNQENKGLIYALNKGIDLSRGEYIARMDSDDISHPDRLKHQVAFLERNRDVGIVGTYIDLFDEFNHTGIKFATKPEEIRAKLLFGCELAHPTVMIRKVFITKYDLRYDINDLHAEDFGLWVRCCTYFNIANVPKILVRLRQHNSQVTKVYGSKTIQTSMEIILKQLLQLGITVTPAELSIHTELCYGFMPGTSNDLISVEKWLLKLFDANKITQKYNSDMLSKIILHRWYIACIQYSGRNLRTWRYFYASIIFKQLCNGFIFPGYHVLSDLTARIINWSICHVNFSKPGRCHVELKQ</sequence>
<dbReference type="InterPro" id="IPR029044">
    <property type="entry name" value="Nucleotide-diphossugar_trans"/>
</dbReference>
<keyword evidence="2" id="KW-0808">Transferase</keyword>
<dbReference type="PANTHER" id="PTHR22916">
    <property type="entry name" value="GLYCOSYLTRANSFERASE"/>
    <property type="match status" value="1"/>
</dbReference>
<dbReference type="InterPro" id="IPR001173">
    <property type="entry name" value="Glyco_trans_2-like"/>
</dbReference>
<dbReference type="Proteomes" id="UP000006695">
    <property type="component" value="Chromosome"/>
</dbReference>
<dbReference type="CDD" id="cd00761">
    <property type="entry name" value="Glyco_tranf_GTA_type"/>
    <property type="match status" value="1"/>
</dbReference>
<gene>
    <name evidence="2" type="ordered locus">Gura_1682</name>
</gene>
<dbReference type="STRING" id="351605.Gura_1682"/>
<dbReference type="GO" id="GO:0016758">
    <property type="term" value="F:hexosyltransferase activity"/>
    <property type="evidence" value="ECO:0007669"/>
    <property type="project" value="UniProtKB-ARBA"/>
</dbReference>
<proteinExistence type="predicted"/>
<protein>
    <submittedName>
        <fullName evidence="2">Glycosyl transferase, family 2</fullName>
    </submittedName>
</protein>
<dbReference type="PANTHER" id="PTHR22916:SF3">
    <property type="entry name" value="UDP-GLCNAC:BETAGAL BETA-1,3-N-ACETYLGLUCOSAMINYLTRANSFERASE-LIKE PROTEIN 1"/>
    <property type="match status" value="1"/>
</dbReference>
<keyword evidence="3" id="KW-1185">Reference proteome</keyword>
<evidence type="ECO:0000313" key="2">
    <source>
        <dbReference type="EMBL" id="ABQ25877.1"/>
    </source>
</evidence>